<dbReference type="GeneID" id="68113799"/>
<dbReference type="RefSeq" id="XP_044559262.1">
    <property type="nucleotide sequence ID" value="XM_044710232.1"/>
</dbReference>
<evidence type="ECO:0000313" key="2">
    <source>
        <dbReference type="Proteomes" id="UP000444721"/>
    </source>
</evidence>
<dbReference type="VEuPathDB" id="AmoebaDB:NfTy_088850"/>
<dbReference type="VEuPathDB" id="AmoebaDB:FDP41_006581"/>
<dbReference type="EMBL" id="VFQX01000052">
    <property type="protein sequence ID" value="KAF0974549.1"/>
    <property type="molecule type" value="Genomic_DNA"/>
</dbReference>
<sequence length="182" mass="21236">MSLYFDHEVSDHQVNRVIDVVGSRAKVVLPSNRSNVIQVFADNEEDYQSCYHDLQKDIDQGQLFILSPTNFQASEHTLMFYTPNKAKHLSCITSPLDLIYNEGMEYDQFNTTFKDKLFKLRVSLYSKEDKTMIMNKLVGFEEYRTLEQIKKETPDTIWLNVTLIPTSPRRASKLVSLFWPNV</sequence>
<protein>
    <submittedName>
        <fullName evidence="1">Uncharacterized protein</fullName>
    </submittedName>
</protein>
<organism evidence="1 2">
    <name type="scientific">Naegleria fowleri</name>
    <name type="common">Brain eating amoeba</name>
    <dbReference type="NCBI Taxonomy" id="5763"/>
    <lineage>
        <taxon>Eukaryota</taxon>
        <taxon>Discoba</taxon>
        <taxon>Heterolobosea</taxon>
        <taxon>Tetramitia</taxon>
        <taxon>Eutetramitia</taxon>
        <taxon>Vahlkampfiidae</taxon>
        <taxon>Naegleria</taxon>
    </lineage>
</organism>
<gene>
    <name evidence="1" type="ORF">FDP41_006581</name>
</gene>
<dbReference type="VEuPathDB" id="AmoebaDB:NF0018100"/>
<dbReference type="Proteomes" id="UP000444721">
    <property type="component" value="Unassembled WGS sequence"/>
</dbReference>
<proteinExistence type="predicted"/>
<accession>A0A6A5BNS2</accession>
<reference evidence="1 2" key="1">
    <citation type="journal article" date="2019" name="Sci. Rep.">
        <title>Nanopore sequencing improves the draft genome of the human pathogenic amoeba Naegleria fowleri.</title>
        <authorList>
            <person name="Liechti N."/>
            <person name="Schurch N."/>
            <person name="Bruggmann R."/>
            <person name="Wittwer M."/>
        </authorList>
    </citation>
    <scope>NUCLEOTIDE SEQUENCE [LARGE SCALE GENOMIC DNA]</scope>
    <source>
        <strain evidence="1 2">ATCC 30894</strain>
    </source>
</reference>
<comment type="caution">
    <text evidence="1">The sequence shown here is derived from an EMBL/GenBank/DDBJ whole genome shotgun (WGS) entry which is preliminary data.</text>
</comment>
<keyword evidence="2" id="KW-1185">Reference proteome</keyword>
<name>A0A6A5BNS2_NAEFO</name>
<dbReference type="AlphaFoldDB" id="A0A6A5BNS2"/>
<evidence type="ECO:0000313" key="1">
    <source>
        <dbReference type="EMBL" id="KAF0974549.1"/>
    </source>
</evidence>